<dbReference type="OrthoDB" id="43316at2"/>
<evidence type="ECO:0000313" key="4">
    <source>
        <dbReference type="Proteomes" id="UP000294535"/>
    </source>
</evidence>
<dbReference type="InterPro" id="IPR051534">
    <property type="entry name" value="CBASS_pafABC_assoc_protein"/>
</dbReference>
<evidence type="ECO:0000259" key="1">
    <source>
        <dbReference type="Pfam" id="PF13280"/>
    </source>
</evidence>
<organism evidence="3 4">
    <name type="scientific">Algoriphagus boseongensis</name>
    <dbReference type="NCBI Taxonomy" id="1442587"/>
    <lineage>
        <taxon>Bacteria</taxon>
        <taxon>Pseudomonadati</taxon>
        <taxon>Bacteroidota</taxon>
        <taxon>Cytophagia</taxon>
        <taxon>Cytophagales</taxon>
        <taxon>Cyclobacteriaceae</taxon>
        <taxon>Algoriphagus</taxon>
    </lineage>
</organism>
<name>A0A4R6T3C6_9BACT</name>
<dbReference type="Proteomes" id="UP000294535">
    <property type="component" value="Unassembled WGS sequence"/>
</dbReference>
<evidence type="ECO:0000313" key="3">
    <source>
        <dbReference type="EMBL" id="TDQ15203.1"/>
    </source>
</evidence>
<feature type="domain" description="WYL" evidence="1">
    <location>
        <begin position="116"/>
        <end position="183"/>
    </location>
</feature>
<dbReference type="RefSeq" id="WP_133557400.1">
    <property type="nucleotide sequence ID" value="NZ_SNYF01000008.1"/>
</dbReference>
<comment type="caution">
    <text evidence="3">The sequence shown here is derived from an EMBL/GenBank/DDBJ whole genome shotgun (WGS) entry which is preliminary data.</text>
</comment>
<sequence length="297" mass="34798">MSKLTSLYRQLEIIKLAKKGPFDWNQLENHLEKKSGDLNLCISKRTLNRDLKEIEQLFGLVISFDFKSAHYQLNHEESSENHLELLESFETIQAFGRAHKLTGKVFFEPRTARGTEYLKPILEAIENQEAIQIVYEKYWLWELETRVLRPIALKEYLNRWYVMAWNEKDELHFFGLDRIKSIESLLGKVSLPSAPDLESRFMETIGIINGPTEPVETVILTFTEFKGRYIQSMPIHPTQQILINDGHILQISLRVKINYELISVVLSHGDEVKVEYPERLKEIVKEKAHNIYQSKIK</sequence>
<dbReference type="PROSITE" id="PS52050">
    <property type="entry name" value="WYL"/>
    <property type="match status" value="1"/>
</dbReference>
<dbReference type="EMBL" id="SNYF01000008">
    <property type="protein sequence ID" value="TDQ15203.1"/>
    <property type="molecule type" value="Genomic_DNA"/>
</dbReference>
<accession>A0A4R6T3C6</accession>
<dbReference type="Pfam" id="PF13280">
    <property type="entry name" value="WYL"/>
    <property type="match status" value="1"/>
</dbReference>
<dbReference type="AlphaFoldDB" id="A0A4R6T3C6"/>
<dbReference type="Pfam" id="PF25583">
    <property type="entry name" value="WCX"/>
    <property type="match status" value="1"/>
</dbReference>
<reference evidence="3 4" key="1">
    <citation type="submission" date="2019-03" db="EMBL/GenBank/DDBJ databases">
        <title>Genomic Encyclopedia of Type Strains, Phase III (KMG-III): the genomes of soil and plant-associated and newly described type strains.</title>
        <authorList>
            <person name="Whitman W."/>
        </authorList>
    </citation>
    <scope>NUCLEOTIDE SEQUENCE [LARGE SCALE GENOMIC DNA]</scope>
    <source>
        <strain evidence="3 4">CECT 8446</strain>
    </source>
</reference>
<protein>
    <submittedName>
        <fullName evidence="3">WYL domain-containing protein</fullName>
    </submittedName>
</protein>
<evidence type="ECO:0000259" key="2">
    <source>
        <dbReference type="Pfam" id="PF25583"/>
    </source>
</evidence>
<dbReference type="PANTHER" id="PTHR34580:SF9">
    <property type="entry name" value="SLL5097 PROTEIN"/>
    <property type="match status" value="1"/>
</dbReference>
<dbReference type="PANTHER" id="PTHR34580">
    <property type="match status" value="1"/>
</dbReference>
<feature type="domain" description="WCX" evidence="2">
    <location>
        <begin position="215"/>
        <end position="291"/>
    </location>
</feature>
<dbReference type="InterPro" id="IPR057727">
    <property type="entry name" value="WCX_dom"/>
</dbReference>
<keyword evidence="4" id="KW-1185">Reference proteome</keyword>
<dbReference type="InterPro" id="IPR026881">
    <property type="entry name" value="WYL_dom"/>
</dbReference>
<proteinExistence type="predicted"/>
<gene>
    <name evidence="3" type="ORF">DFQ04_3089</name>
</gene>